<gene>
    <name evidence="2" type="ORF">CAMP_LOCUS9776</name>
</gene>
<feature type="coiled-coil region" evidence="1">
    <location>
        <begin position="335"/>
        <end position="362"/>
    </location>
</feature>
<feature type="coiled-coil region" evidence="1">
    <location>
        <begin position="77"/>
        <end position="304"/>
    </location>
</feature>
<keyword evidence="1" id="KW-0175">Coiled coil</keyword>
<accession>A0A9P1IKA7</accession>
<protein>
    <submittedName>
        <fullName evidence="2">Uncharacterized protein</fullName>
    </submittedName>
</protein>
<feature type="coiled-coil region" evidence="1">
    <location>
        <begin position="394"/>
        <end position="421"/>
    </location>
</feature>
<name>A0A9P1IKA7_9PELO</name>
<dbReference type="EMBL" id="CANHGI010000004">
    <property type="protein sequence ID" value="CAI5447139.1"/>
    <property type="molecule type" value="Genomic_DNA"/>
</dbReference>
<proteinExistence type="predicted"/>
<evidence type="ECO:0000313" key="2">
    <source>
        <dbReference type="EMBL" id="CAI5447139.1"/>
    </source>
</evidence>
<keyword evidence="3" id="KW-1185">Reference proteome</keyword>
<dbReference type="Proteomes" id="UP001152747">
    <property type="component" value="Unassembled WGS sequence"/>
</dbReference>
<sequence>MNSLEDAGFELVGQDQNEANSLHLDLSPLGIPGGPSFEALVPDNVEVKSENSSSVSNLENLRLEETEKVLKNSIVYVEELKKRIEIQNLRIEEMKMEIEEVEKSKAEEIRKLLEDQRKEFEKRREDFEAAKLREIQKLLEDQKKMLGNSQNQREDFEKQMQELERSKSEEIQKLLQNQKEDLEKQMEGFEVSKKIIKLELEKQLEDQKEDYEKRLHKFAILKADEMRRVLEDKKKELEKAQKLLKNQNEAFEKQIQEFEVSKNLEKMNIEKQIQNLEKLLENERESFEKQMQEFEILKNEETQELLEDQRKQFEISKTSQNVHVEKLLKSSQDAKSEFNAKLRESEEIVQNLKSQLDATNRCAQIWKRNSDKYDELSQENVILREKLDYEIAKSINLTNSVSKLQNKLENLRLESRNQQQILHVLHEDQKEGTRQIAEIQQNVHEIVDNLNFV</sequence>
<organism evidence="2 3">
    <name type="scientific">Caenorhabditis angaria</name>
    <dbReference type="NCBI Taxonomy" id="860376"/>
    <lineage>
        <taxon>Eukaryota</taxon>
        <taxon>Metazoa</taxon>
        <taxon>Ecdysozoa</taxon>
        <taxon>Nematoda</taxon>
        <taxon>Chromadorea</taxon>
        <taxon>Rhabditida</taxon>
        <taxon>Rhabditina</taxon>
        <taxon>Rhabditomorpha</taxon>
        <taxon>Rhabditoidea</taxon>
        <taxon>Rhabditidae</taxon>
        <taxon>Peloderinae</taxon>
        <taxon>Caenorhabditis</taxon>
    </lineage>
</organism>
<evidence type="ECO:0000256" key="1">
    <source>
        <dbReference type="SAM" id="Coils"/>
    </source>
</evidence>
<dbReference type="AlphaFoldDB" id="A0A9P1IKA7"/>
<comment type="caution">
    <text evidence="2">The sequence shown here is derived from an EMBL/GenBank/DDBJ whole genome shotgun (WGS) entry which is preliminary data.</text>
</comment>
<reference evidence="2" key="1">
    <citation type="submission" date="2022-11" db="EMBL/GenBank/DDBJ databases">
        <authorList>
            <person name="Kikuchi T."/>
        </authorList>
    </citation>
    <scope>NUCLEOTIDE SEQUENCE</scope>
    <source>
        <strain evidence="2">PS1010</strain>
    </source>
</reference>
<evidence type="ECO:0000313" key="3">
    <source>
        <dbReference type="Proteomes" id="UP001152747"/>
    </source>
</evidence>